<dbReference type="GO" id="GO:0005929">
    <property type="term" value="C:cilium"/>
    <property type="evidence" value="ECO:0007669"/>
    <property type="project" value="TreeGrafter"/>
</dbReference>
<feature type="coiled-coil region" evidence="1">
    <location>
        <begin position="544"/>
        <end position="602"/>
    </location>
</feature>
<reference evidence="5" key="1">
    <citation type="journal article" date="2023" name="Commun. Biol.">
        <title>Genome analysis of Parmales, the sister group of diatoms, reveals the evolutionary specialization of diatoms from phago-mixotrophs to photoautotrophs.</title>
        <authorList>
            <person name="Ban H."/>
            <person name="Sato S."/>
            <person name="Yoshikawa S."/>
            <person name="Yamada K."/>
            <person name="Nakamura Y."/>
            <person name="Ichinomiya M."/>
            <person name="Sato N."/>
            <person name="Blanc-Mathieu R."/>
            <person name="Endo H."/>
            <person name="Kuwata A."/>
            <person name="Ogata H."/>
        </authorList>
    </citation>
    <scope>NUCLEOTIDE SEQUENCE [LARGE SCALE GENOMIC DNA]</scope>
    <source>
        <strain evidence="5">NIES 3701</strain>
    </source>
</reference>
<protein>
    <recommendedName>
        <fullName evidence="3">Centrosomal protein CEP104 N-terminal domain-containing protein</fullName>
    </recommendedName>
</protein>
<evidence type="ECO:0000313" key="5">
    <source>
        <dbReference type="Proteomes" id="UP001165085"/>
    </source>
</evidence>
<feature type="coiled-coil region" evidence="1">
    <location>
        <begin position="1034"/>
        <end position="1065"/>
    </location>
</feature>
<feature type="compositionally biased region" description="Pro residues" evidence="2">
    <location>
        <begin position="431"/>
        <end position="456"/>
    </location>
</feature>
<feature type="region of interest" description="Disordered" evidence="2">
    <location>
        <begin position="305"/>
        <end position="345"/>
    </location>
</feature>
<dbReference type="Pfam" id="PF21038">
    <property type="entry name" value="CEP104_N"/>
    <property type="match status" value="1"/>
</dbReference>
<dbReference type="PROSITE" id="PS50096">
    <property type="entry name" value="IQ"/>
    <property type="match status" value="1"/>
</dbReference>
<feature type="region of interest" description="Disordered" evidence="2">
    <location>
        <begin position="361"/>
        <end position="518"/>
    </location>
</feature>
<feature type="compositionally biased region" description="Pro residues" evidence="2">
    <location>
        <begin position="313"/>
        <end position="343"/>
    </location>
</feature>
<organism evidence="4 5">
    <name type="scientific">Triparma strigata</name>
    <dbReference type="NCBI Taxonomy" id="1606541"/>
    <lineage>
        <taxon>Eukaryota</taxon>
        <taxon>Sar</taxon>
        <taxon>Stramenopiles</taxon>
        <taxon>Ochrophyta</taxon>
        <taxon>Bolidophyceae</taxon>
        <taxon>Parmales</taxon>
        <taxon>Triparmaceae</taxon>
        <taxon>Triparma</taxon>
    </lineage>
</organism>
<evidence type="ECO:0000256" key="2">
    <source>
        <dbReference type="SAM" id="MobiDB-lite"/>
    </source>
</evidence>
<dbReference type="EMBL" id="BRXY01000490">
    <property type="protein sequence ID" value="GMH97388.1"/>
    <property type="molecule type" value="Genomic_DNA"/>
</dbReference>
<name>A0A9W7C358_9STRA</name>
<feature type="region of interest" description="Disordered" evidence="2">
    <location>
        <begin position="663"/>
        <end position="689"/>
    </location>
</feature>
<evidence type="ECO:0000259" key="3">
    <source>
        <dbReference type="Pfam" id="PF21038"/>
    </source>
</evidence>
<feature type="compositionally biased region" description="Pro residues" evidence="2">
    <location>
        <begin position="481"/>
        <end position="496"/>
    </location>
</feature>
<dbReference type="Gene3D" id="1.25.10.10">
    <property type="entry name" value="Leucine-rich Repeat Variant"/>
    <property type="match status" value="1"/>
</dbReference>
<feature type="compositionally biased region" description="Basic and acidic residues" evidence="2">
    <location>
        <begin position="663"/>
        <end position="672"/>
    </location>
</feature>
<dbReference type="InterPro" id="IPR052607">
    <property type="entry name" value="CEP104-like"/>
</dbReference>
<evidence type="ECO:0000256" key="1">
    <source>
        <dbReference type="SAM" id="Coils"/>
    </source>
</evidence>
<feature type="compositionally biased region" description="Acidic residues" evidence="2">
    <location>
        <begin position="498"/>
        <end position="518"/>
    </location>
</feature>
<keyword evidence="5" id="KW-1185">Reference proteome</keyword>
<dbReference type="PANTHER" id="PTHR13371">
    <property type="entry name" value="GLYCINE-, GLUTAMATE-, THIENYLCYCLOHEXYLPIPERIDINE-BINDING PROTEIN"/>
    <property type="match status" value="1"/>
</dbReference>
<accession>A0A9W7C358</accession>
<comment type="caution">
    <text evidence="4">The sequence shown here is derived from an EMBL/GenBank/DDBJ whole genome shotgun (WGS) entry which is preliminary data.</text>
</comment>
<feature type="region of interest" description="Disordered" evidence="2">
    <location>
        <begin position="1133"/>
        <end position="1166"/>
    </location>
</feature>
<dbReference type="Proteomes" id="UP001165085">
    <property type="component" value="Unassembled WGS sequence"/>
</dbReference>
<feature type="region of interest" description="Disordered" evidence="2">
    <location>
        <begin position="12"/>
        <end position="33"/>
    </location>
</feature>
<sequence length="1335" mass="147508">MLKPQYASALSSSLTSTTGSDPPYSSPSPLSSSLTPSSSYWLSPKFCTYPQTLVYRLEHHASINIIRILSHEYCIPSRVDIYVGTDVGVGERATQDENDNGNGGDQPNAKFRRLGFMKFSANESSSYKARELKSVNVNCLADYVKLIIYKPKANDVNLCNQVGIVGIEFVGQYSGQRSAKRFDQAMPPNPPELLEARGGTITSAATTNIKYNASKKDLIRRQIAAVKSSKVAAVDNSDYVMAKSLKQVEDKLITSAVRCDALEEMKAKAVASEDFDRARILKGEIDGLRGKANAMVKGLGMEVKEYEPEAEPEPAPPSLIPPSPTPPSPEAQIPTPTPTPPPKTSLKEEIEADTMMAEDILEQSSPSVRSPRVETFLEEVEVESPRMKRERDVKRETLGKEKDETDEKPPPESAVPEPSSPDDQAVDGPSTAPPTTPPPATPPPSTPPPSTPPPPLSVKEAVEAKSFIDSQNAPTISPRVSPRPKPKSPTPPPTPPEWTEEEQPREDGGLEEEEEEEVVVPVVVPDGTEALNEISEWEAASEIVAKREAVKRRLQQEREALKKQLQQESAENELMAEADEELKTYYAELEAAEHKLRVEQQTAVIIKVQARTRGYISRSLVDRKRGVRKRTKNAFKLGLKMVKSMNFKKQLGESRKIRIDALQEEEGREHVPTPEPTPPPTPDKLEPLDTLIDDPEVLNRALRSAQAFGTENLQRIHSKDWALREKGFNNVASQLPEIAKTGVESILEQLAHVLTTGIDDKTSECMFSCLNVIDSLESVLASQRTSAAADDEKNDPVLVPKLTHEVFCPPFESVIRSLVSRLGDVNSGMADAALQALGQVAKWPEVGPVFVAQVGLKRLFKWEEHMARCVSNRLNLLHMLLQISKDSGGAGAGVLAAASLKFANDAGAFESTNDNISKAAKNLEEIALGMMGDNAGMLIGDLKGVSLLAELQRAERQRHMRLEKLCENAKTKTMDLEHLGEAVDKVSRDVEESAVRVEAEVDAVFDLMQQRLNERRAEVKKMLSDIGGGKGSALGKQREEIQELKKNMEDTSKMARNALDMLHQEEYNAMIEPLTKHLEALGDQHSKLQRDACDDASIVFVAGGREKVLTGILEHFGAIHTSGDVVPGFQKLAGDVGDGRSPKKAKRKKPNADEEDKDAEEEEDYEQLEIGKQIHLTVRALIPRIGDGVTNDEFHKENNGTKDTVVVEIRKGSEKQVAKQGHAGEILGRVIIVNSIEQPPRDDYNVEQYFESLYTQTEILEVPDGFHENDKKLIKNRRDPVTHRSVPTTRFTKLIRFQGDSVWAQKLRKEARTNSVDAGLDWKEELGKVDSILWK</sequence>
<dbReference type="PANTHER" id="PTHR13371:SF0">
    <property type="entry name" value="CENTROSOMAL PROTEIN OF 104 KDA"/>
    <property type="match status" value="1"/>
</dbReference>
<feature type="domain" description="Centrosomal protein CEP104 N-terminal" evidence="3">
    <location>
        <begin position="41"/>
        <end position="171"/>
    </location>
</feature>
<dbReference type="Pfam" id="PF21040">
    <property type="entry name" value="CEP104-like_TOG"/>
    <property type="match status" value="1"/>
</dbReference>
<dbReference type="InterPro" id="IPR048739">
    <property type="entry name" value="CEP104_N"/>
</dbReference>
<proteinExistence type="predicted"/>
<feature type="compositionally biased region" description="Basic and acidic residues" evidence="2">
    <location>
        <begin position="383"/>
        <end position="410"/>
    </location>
</feature>
<gene>
    <name evidence="4" type="ORF">TrST_g8204</name>
</gene>
<feature type="compositionally biased region" description="Acidic residues" evidence="2">
    <location>
        <begin position="1153"/>
        <end position="1166"/>
    </location>
</feature>
<evidence type="ECO:0000313" key="4">
    <source>
        <dbReference type="EMBL" id="GMH97388.1"/>
    </source>
</evidence>
<dbReference type="InterPro" id="IPR011989">
    <property type="entry name" value="ARM-like"/>
</dbReference>
<feature type="compositionally biased region" description="Pro residues" evidence="2">
    <location>
        <begin position="673"/>
        <end position="682"/>
    </location>
</feature>
<dbReference type="OrthoDB" id="66599at2759"/>
<keyword evidence="1" id="KW-0175">Coiled coil</keyword>